<protein>
    <submittedName>
        <fullName evidence="6">Agmatinase</fullName>
    </submittedName>
</protein>
<feature type="binding site" evidence="4">
    <location>
        <position position="235"/>
    </location>
    <ligand>
        <name>Mn(2+)</name>
        <dbReference type="ChEBI" id="CHEBI:29035"/>
        <label>1</label>
    </ligand>
</feature>
<evidence type="ECO:0000313" key="6">
    <source>
        <dbReference type="EMBL" id="SFM93291.1"/>
    </source>
</evidence>
<dbReference type="Proteomes" id="UP000199611">
    <property type="component" value="Unassembled WGS sequence"/>
</dbReference>
<dbReference type="Pfam" id="PF00491">
    <property type="entry name" value="Arginase"/>
    <property type="match status" value="1"/>
</dbReference>
<dbReference type="InterPro" id="IPR023696">
    <property type="entry name" value="Ureohydrolase_dom_sf"/>
</dbReference>
<feature type="binding site" evidence="4">
    <location>
        <position position="158"/>
    </location>
    <ligand>
        <name>Mn(2+)</name>
        <dbReference type="ChEBI" id="CHEBI:29035"/>
        <label>1</label>
    </ligand>
</feature>
<dbReference type="EMBL" id="FOUU01000007">
    <property type="protein sequence ID" value="SFM93291.1"/>
    <property type="molecule type" value="Genomic_DNA"/>
</dbReference>
<dbReference type="PANTHER" id="PTHR11358:SF26">
    <property type="entry name" value="GUANIDINO ACID HYDROLASE, MITOCHONDRIAL"/>
    <property type="match status" value="1"/>
</dbReference>
<comment type="similarity">
    <text evidence="1">Belongs to the arginase family. Agmatinase subfamily.</text>
</comment>
<accession>A0A1I4UWH0</accession>
<feature type="binding site" evidence="4">
    <location>
        <position position="237"/>
    </location>
    <ligand>
        <name>Mn(2+)</name>
        <dbReference type="ChEBI" id="CHEBI:29035"/>
        <label>1</label>
    </ligand>
</feature>
<dbReference type="PANTHER" id="PTHR11358">
    <property type="entry name" value="ARGINASE/AGMATINASE"/>
    <property type="match status" value="1"/>
</dbReference>
<evidence type="ECO:0000256" key="3">
    <source>
        <dbReference type="ARBA" id="ARBA00022801"/>
    </source>
</evidence>
<dbReference type="SUPFAM" id="SSF52768">
    <property type="entry name" value="Arginase/deacetylase"/>
    <property type="match status" value="1"/>
</dbReference>
<gene>
    <name evidence="6" type="ORF">SAMN05660836_02008</name>
</gene>
<dbReference type="AlphaFoldDB" id="A0A1I4UWH0"/>
<feature type="binding site" evidence="4">
    <location>
        <position position="154"/>
    </location>
    <ligand>
        <name>Mn(2+)</name>
        <dbReference type="ChEBI" id="CHEBI:29035"/>
        <label>1</label>
    </ligand>
</feature>
<evidence type="ECO:0000256" key="4">
    <source>
        <dbReference type="PIRSR" id="PIRSR036979-1"/>
    </source>
</evidence>
<evidence type="ECO:0000313" key="7">
    <source>
        <dbReference type="Proteomes" id="UP000199611"/>
    </source>
</evidence>
<dbReference type="RefSeq" id="WP_093395477.1">
    <property type="nucleotide sequence ID" value="NZ_FOUU01000007.1"/>
</dbReference>
<dbReference type="GO" id="GO:0033389">
    <property type="term" value="P:putrescine biosynthetic process from arginine, via agmatine"/>
    <property type="evidence" value="ECO:0007669"/>
    <property type="project" value="TreeGrafter"/>
</dbReference>
<dbReference type="PROSITE" id="PS01053">
    <property type="entry name" value="ARGINASE_1"/>
    <property type="match status" value="1"/>
</dbReference>
<keyword evidence="2 4" id="KW-0479">Metal-binding</keyword>
<evidence type="ECO:0000256" key="5">
    <source>
        <dbReference type="RuleBase" id="RU003684"/>
    </source>
</evidence>
<feature type="binding site" evidence="4">
    <location>
        <position position="129"/>
    </location>
    <ligand>
        <name>Mn(2+)</name>
        <dbReference type="ChEBI" id="CHEBI:29035"/>
        <label>1</label>
    </ligand>
</feature>
<dbReference type="GO" id="GO:0046872">
    <property type="term" value="F:metal ion binding"/>
    <property type="evidence" value="ECO:0007669"/>
    <property type="project" value="UniProtKB-KW"/>
</dbReference>
<evidence type="ECO:0000256" key="2">
    <source>
        <dbReference type="ARBA" id="ARBA00022723"/>
    </source>
</evidence>
<dbReference type="NCBIfam" id="TIGR01230">
    <property type="entry name" value="agmatinase"/>
    <property type="match status" value="1"/>
</dbReference>
<comment type="cofactor">
    <cofactor evidence="4">
        <name>Mn(2+)</name>
        <dbReference type="ChEBI" id="CHEBI:29035"/>
    </cofactor>
    <text evidence="4">Binds 2 manganese ions per subunit.</text>
</comment>
<proteinExistence type="inferred from homology"/>
<dbReference type="PROSITE" id="PS51409">
    <property type="entry name" value="ARGINASE_2"/>
    <property type="match status" value="1"/>
</dbReference>
<keyword evidence="3 5" id="KW-0378">Hydrolase</keyword>
<feature type="binding site" evidence="4">
    <location>
        <position position="156"/>
    </location>
    <ligand>
        <name>Mn(2+)</name>
        <dbReference type="ChEBI" id="CHEBI:29035"/>
        <label>1</label>
    </ligand>
</feature>
<organism evidence="6 7">
    <name type="scientific">Thermodesulforhabdus norvegica</name>
    <dbReference type="NCBI Taxonomy" id="39841"/>
    <lineage>
        <taxon>Bacteria</taxon>
        <taxon>Pseudomonadati</taxon>
        <taxon>Thermodesulfobacteriota</taxon>
        <taxon>Syntrophobacteria</taxon>
        <taxon>Syntrophobacterales</taxon>
        <taxon>Thermodesulforhabdaceae</taxon>
        <taxon>Thermodesulforhabdus</taxon>
    </lineage>
</organism>
<keyword evidence="7" id="KW-1185">Reference proteome</keyword>
<dbReference type="InterPro" id="IPR020855">
    <property type="entry name" value="Ureohydrolase_Mn_BS"/>
</dbReference>
<dbReference type="GO" id="GO:0008783">
    <property type="term" value="F:agmatinase activity"/>
    <property type="evidence" value="ECO:0007669"/>
    <property type="project" value="TreeGrafter"/>
</dbReference>
<reference evidence="6 7" key="1">
    <citation type="submission" date="2016-10" db="EMBL/GenBank/DDBJ databases">
        <authorList>
            <person name="de Groot N.N."/>
        </authorList>
    </citation>
    <scope>NUCLEOTIDE SEQUENCE [LARGE SCALE GENOMIC DNA]</scope>
    <source>
        <strain evidence="6 7">DSM 9990</strain>
    </source>
</reference>
<dbReference type="STRING" id="39841.SAMN05660836_02008"/>
<dbReference type="CDD" id="cd11593">
    <property type="entry name" value="Agmatinase-like_2"/>
    <property type="match status" value="1"/>
</dbReference>
<name>A0A1I4UWH0_9BACT</name>
<dbReference type="InterPro" id="IPR005925">
    <property type="entry name" value="Agmatinase-rel"/>
</dbReference>
<dbReference type="Gene3D" id="3.40.800.10">
    <property type="entry name" value="Ureohydrolase domain"/>
    <property type="match status" value="1"/>
</dbReference>
<evidence type="ECO:0000256" key="1">
    <source>
        <dbReference type="ARBA" id="ARBA00009227"/>
    </source>
</evidence>
<keyword evidence="4" id="KW-0464">Manganese</keyword>
<sequence length="322" mass="36186">MIHRRTMFADLEIPGNLFSEGSPYTFMGLPSDAEAFKSARVVILPVPYDGTTTFVPGTREGPRAIIMASRELEPYDEETETEPWRQGIFTLPELPVKISSPREMVERVKQAGLFILKHGKIPIMLGGEHLMTLGLVSSLKEFYSSENITVLHLDAHADLREEYQGSPWSNACVARRILELYPLVSVGIRSLTREEHDLVRRKAIPFYPAAQLHEKPALWNSIVENLSDNVYITIDLDVFDPSVMPSVGTPEPGGLGWYEVTGLLKQICLKRNVLGCDIMELKPIPGMVAPDFLAAKLVYKLCAYLYRRKGDLRPLDKDLTNC</sequence>
<dbReference type="PIRSF" id="PIRSF036979">
    <property type="entry name" value="Arginase"/>
    <property type="match status" value="1"/>
</dbReference>
<dbReference type="OrthoDB" id="9789727at2"/>
<dbReference type="InterPro" id="IPR006035">
    <property type="entry name" value="Ureohydrolase"/>
</dbReference>